<gene>
    <name evidence="5" type="ORF">H7C18_02680</name>
</gene>
<dbReference type="InterPro" id="IPR001279">
    <property type="entry name" value="Metallo-B-lactamas"/>
</dbReference>
<proteinExistence type="predicted"/>
<dbReference type="PANTHER" id="PTHR42951">
    <property type="entry name" value="METALLO-BETA-LACTAMASE DOMAIN-CONTAINING"/>
    <property type="match status" value="1"/>
</dbReference>
<protein>
    <submittedName>
        <fullName evidence="5">MBL fold metallo-hydrolase</fullName>
    </submittedName>
</protein>
<feature type="domain" description="Metallo-beta-lactamase" evidence="4">
    <location>
        <begin position="24"/>
        <end position="200"/>
    </location>
</feature>
<organism evidence="5 6">
    <name type="scientific">Cohnella zeiphila</name>
    <dbReference type="NCBI Taxonomy" id="2761120"/>
    <lineage>
        <taxon>Bacteria</taxon>
        <taxon>Bacillati</taxon>
        <taxon>Bacillota</taxon>
        <taxon>Bacilli</taxon>
        <taxon>Bacillales</taxon>
        <taxon>Paenibacillaceae</taxon>
        <taxon>Cohnella</taxon>
    </lineage>
</organism>
<dbReference type="Proteomes" id="UP000564644">
    <property type="component" value="Unassembled WGS sequence"/>
</dbReference>
<comment type="function">
    <text evidence="2">Counteracts the endogenous Pycsar antiviral defense system. Phosphodiesterase that enables metal-dependent hydrolysis of host cyclic nucleotide Pycsar defense signals such as cCMP and cUMP.</text>
</comment>
<dbReference type="GO" id="GO:0016787">
    <property type="term" value="F:hydrolase activity"/>
    <property type="evidence" value="ECO:0007669"/>
    <property type="project" value="UniProtKB-KW"/>
</dbReference>
<dbReference type="Pfam" id="PF00753">
    <property type="entry name" value="Lactamase_B"/>
    <property type="match status" value="1"/>
</dbReference>
<evidence type="ECO:0000256" key="1">
    <source>
        <dbReference type="ARBA" id="ARBA00034221"/>
    </source>
</evidence>
<dbReference type="SUPFAM" id="SSF56281">
    <property type="entry name" value="Metallo-hydrolase/oxidoreductase"/>
    <property type="match status" value="1"/>
</dbReference>
<dbReference type="SMART" id="SM00849">
    <property type="entry name" value="Lactamase_B"/>
    <property type="match status" value="1"/>
</dbReference>
<keyword evidence="5" id="KW-0378">Hydrolase</keyword>
<dbReference type="AlphaFoldDB" id="A0A7X0VTX6"/>
<dbReference type="RefSeq" id="WP_185127467.1">
    <property type="nucleotide sequence ID" value="NZ_JACJVO010000003.1"/>
</dbReference>
<dbReference type="PANTHER" id="PTHR42951:SF17">
    <property type="entry name" value="METALLO-BETA-LACTAMASE DOMAIN-CONTAINING PROTEIN"/>
    <property type="match status" value="1"/>
</dbReference>
<dbReference type="CDD" id="cd07721">
    <property type="entry name" value="yflN-like_MBL-fold"/>
    <property type="match status" value="1"/>
</dbReference>
<keyword evidence="6" id="KW-1185">Reference proteome</keyword>
<reference evidence="5 6" key="1">
    <citation type="submission" date="2020-08" db="EMBL/GenBank/DDBJ databases">
        <title>Cohnella phylogeny.</title>
        <authorList>
            <person name="Dunlap C."/>
        </authorList>
    </citation>
    <scope>NUCLEOTIDE SEQUENCE [LARGE SCALE GENOMIC DNA]</scope>
    <source>
        <strain evidence="5 6">CBP 2801</strain>
    </source>
</reference>
<evidence type="ECO:0000259" key="4">
    <source>
        <dbReference type="SMART" id="SM00849"/>
    </source>
</evidence>
<evidence type="ECO:0000256" key="2">
    <source>
        <dbReference type="ARBA" id="ARBA00034301"/>
    </source>
</evidence>
<comment type="caution">
    <text evidence="5">The sequence shown here is derived from an EMBL/GenBank/DDBJ whole genome shotgun (WGS) entry which is preliminary data.</text>
</comment>
<dbReference type="InterPro" id="IPR050855">
    <property type="entry name" value="NDM-1-like"/>
</dbReference>
<dbReference type="EMBL" id="JACJVO010000003">
    <property type="protein sequence ID" value="MBB6729790.1"/>
    <property type="molecule type" value="Genomic_DNA"/>
</dbReference>
<sequence>MNLIQLSEHVYKCESVVTEPIRIPVNTWLIKDQDDVYIIDTGLEGLVDAQMRAATAIGTPKAIFLTHGHSDHIQGAAKWLEKFNIPIYAHQKELIYINGEAPYPNFNTLENTGVANRVLPLTEQTIAHLPIQYYLTPGHSPGHVIYHHATDNVLLTGDLFITSKEELHPPIRSFSIDVNENIDSAAIIDEIKPTLLSSSHGQELLYNDELYTNHVIRYRD</sequence>
<evidence type="ECO:0000256" key="3">
    <source>
        <dbReference type="ARBA" id="ARBA00048505"/>
    </source>
</evidence>
<dbReference type="Gene3D" id="3.60.15.10">
    <property type="entry name" value="Ribonuclease Z/Hydroxyacylglutathione hydrolase-like"/>
    <property type="match status" value="1"/>
</dbReference>
<accession>A0A7X0VTX6</accession>
<comment type="catalytic activity">
    <reaction evidence="3">
        <text>3',5'-cyclic UMP + H2O = UMP + H(+)</text>
        <dbReference type="Rhea" id="RHEA:70575"/>
        <dbReference type="ChEBI" id="CHEBI:15377"/>
        <dbReference type="ChEBI" id="CHEBI:15378"/>
        <dbReference type="ChEBI" id="CHEBI:57865"/>
        <dbReference type="ChEBI" id="CHEBI:184387"/>
    </reaction>
    <physiologicalReaction direction="left-to-right" evidence="3">
        <dbReference type="Rhea" id="RHEA:70576"/>
    </physiologicalReaction>
</comment>
<evidence type="ECO:0000313" key="6">
    <source>
        <dbReference type="Proteomes" id="UP000564644"/>
    </source>
</evidence>
<name>A0A7X0VTX6_9BACL</name>
<dbReference type="InterPro" id="IPR036866">
    <property type="entry name" value="RibonucZ/Hydroxyglut_hydro"/>
</dbReference>
<comment type="catalytic activity">
    <reaction evidence="1">
        <text>3',5'-cyclic CMP + H2O = CMP + H(+)</text>
        <dbReference type="Rhea" id="RHEA:72675"/>
        <dbReference type="ChEBI" id="CHEBI:15377"/>
        <dbReference type="ChEBI" id="CHEBI:15378"/>
        <dbReference type="ChEBI" id="CHEBI:58003"/>
        <dbReference type="ChEBI" id="CHEBI:60377"/>
    </reaction>
    <physiologicalReaction direction="left-to-right" evidence="1">
        <dbReference type="Rhea" id="RHEA:72676"/>
    </physiologicalReaction>
</comment>
<evidence type="ECO:0000313" key="5">
    <source>
        <dbReference type="EMBL" id="MBB6729790.1"/>
    </source>
</evidence>